<sequence>MWVPALMVVRGPMRTEFSRIVVVAAVDGGGGGGVVKDPVSIADAGDGGEEVGEVCGPPIMDFSPMMQPLPILMGPSKERNLVRGCITVPAPMEMGWMPWKLADSEMVVEGCAVIGGL</sequence>
<evidence type="ECO:0000313" key="2">
    <source>
        <dbReference type="Proteomes" id="UP000053573"/>
    </source>
</evidence>
<reference evidence="2" key="1">
    <citation type="journal article" date="2015" name="PLoS Genet.">
        <title>The dynamic genome and transcriptome of the human fungal pathogen Blastomyces and close relative Emmonsia.</title>
        <authorList>
            <person name="Munoz J.F."/>
            <person name="Gauthier G.M."/>
            <person name="Desjardins C.A."/>
            <person name="Gallo J.E."/>
            <person name="Holder J."/>
            <person name="Sullivan T.D."/>
            <person name="Marty A.J."/>
            <person name="Carmen J.C."/>
            <person name="Chen Z."/>
            <person name="Ding L."/>
            <person name="Gujja S."/>
            <person name="Magrini V."/>
            <person name="Misas E."/>
            <person name="Mitreva M."/>
            <person name="Priest M."/>
            <person name="Saif S."/>
            <person name="Whiston E.A."/>
            <person name="Young S."/>
            <person name="Zeng Q."/>
            <person name="Goldman W.E."/>
            <person name="Mardis E.R."/>
            <person name="Taylor J.W."/>
            <person name="McEwen J.G."/>
            <person name="Clay O.K."/>
            <person name="Klein B.S."/>
            <person name="Cuomo C.A."/>
        </authorList>
    </citation>
    <scope>NUCLEOTIDE SEQUENCE [LARGE SCALE GENOMIC DNA]</scope>
    <source>
        <strain evidence="2">UAMH 139</strain>
    </source>
</reference>
<comment type="caution">
    <text evidence="1">The sequence shown here is derived from an EMBL/GenBank/DDBJ whole genome shotgun (WGS) entry which is preliminary data.</text>
</comment>
<keyword evidence="2" id="KW-1185">Reference proteome</keyword>
<gene>
    <name evidence="1" type="ORF">EMPG_17604</name>
</gene>
<accession>A0A0H1B657</accession>
<dbReference type="AlphaFoldDB" id="A0A0H1B657"/>
<name>A0A0H1B657_9EURO</name>
<protein>
    <submittedName>
        <fullName evidence="1">Uncharacterized protein</fullName>
    </submittedName>
</protein>
<organism evidence="1 2">
    <name type="scientific">Blastomyces silverae</name>
    <dbReference type="NCBI Taxonomy" id="2060906"/>
    <lineage>
        <taxon>Eukaryota</taxon>
        <taxon>Fungi</taxon>
        <taxon>Dikarya</taxon>
        <taxon>Ascomycota</taxon>
        <taxon>Pezizomycotina</taxon>
        <taxon>Eurotiomycetes</taxon>
        <taxon>Eurotiomycetidae</taxon>
        <taxon>Onygenales</taxon>
        <taxon>Ajellomycetaceae</taxon>
        <taxon>Blastomyces</taxon>
    </lineage>
</organism>
<proteinExistence type="predicted"/>
<evidence type="ECO:0000313" key="1">
    <source>
        <dbReference type="EMBL" id="KLJ06909.1"/>
    </source>
</evidence>
<dbReference type="EMBL" id="LDEV01002948">
    <property type="protein sequence ID" value="KLJ06909.1"/>
    <property type="molecule type" value="Genomic_DNA"/>
</dbReference>
<dbReference type="Proteomes" id="UP000053573">
    <property type="component" value="Unassembled WGS sequence"/>
</dbReference>